<evidence type="ECO:0000313" key="1">
    <source>
        <dbReference type="EMBL" id="MCE8045278.1"/>
    </source>
</evidence>
<comment type="caution">
    <text evidence="1">The sequence shown here is derived from an EMBL/GenBank/DDBJ whole genome shotgun (WGS) entry which is preliminary data.</text>
</comment>
<evidence type="ECO:0000313" key="2">
    <source>
        <dbReference type="Proteomes" id="UP001320154"/>
    </source>
</evidence>
<accession>A0ABS9AZW9</accession>
<name>A0ABS9AZW9_9GAMM</name>
<organism evidence="1 2">
    <name type="scientific">Billgrantia desiderata</name>
    <dbReference type="NCBI Taxonomy" id="52021"/>
    <lineage>
        <taxon>Bacteria</taxon>
        <taxon>Pseudomonadati</taxon>
        <taxon>Pseudomonadota</taxon>
        <taxon>Gammaproteobacteria</taxon>
        <taxon>Oceanospirillales</taxon>
        <taxon>Halomonadaceae</taxon>
        <taxon>Billgrantia</taxon>
    </lineage>
</organism>
<dbReference type="InterPro" id="IPR020039">
    <property type="entry name" value="PseF"/>
</dbReference>
<protein>
    <submittedName>
        <fullName evidence="1">Pseudaminic acid cytidylyltransferase</fullName>
        <ecNumber evidence="1">2.7.7.81</ecNumber>
    </submittedName>
</protein>
<keyword evidence="1" id="KW-0808">Transferase</keyword>
<dbReference type="SUPFAM" id="SSF53448">
    <property type="entry name" value="Nucleotide-diphospho-sugar transferases"/>
    <property type="match status" value="1"/>
</dbReference>
<sequence>MSDNARSGSVAVIPARGGSKRIPRKNIKPFAGKPMIAWSIEAALASGCFDRVIVSTDDEEIATVASEWGAEVPFRRPAELSDDHTGTIPVIAHAIEWFREQGEAPAAVCCLYATAPFVQPEDLRCGYQNLQGGEEIDYAFSVTSYAFPIQRALRLTPEGRVAMFQPEHFHTRSQDLEEAWHDAGQFYWGLSDAWLKRRPIFSERAVPVFLPRHRVQDIDTPEDWQRAEWLFRAWQAEQGNEEQ</sequence>
<dbReference type="PANTHER" id="PTHR21485:SF6">
    <property type="entry name" value="N-ACYLNEURAMINATE CYTIDYLYLTRANSFERASE-RELATED"/>
    <property type="match status" value="1"/>
</dbReference>
<dbReference type="GO" id="GO:0016779">
    <property type="term" value="F:nucleotidyltransferase activity"/>
    <property type="evidence" value="ECO:0007669"/>
    <property type="project" value="UniProtKB-KW"/>
</dbReference>
<dbReference type="InterPro" id="IPR003329">
    <property type="entry name" value="Cytidylyl_trans"/>
</dbReference>
<dbReference type="NCBIfam" id="TIGR03584">
    <property type="entry name" value="PseF"/>
    <property type="match status" value="1"/>
</dbReference>
<reference evidence="1 2" key="1">
    <citation type="journal article" date="2021" name="Front. Microbiol.">
        <title>Aerobic Denitrification and Heterotrophic Sulfur Oxidation in the Genus Halomonas Revealed by Six Novel Species Characterizations and Genome-Based Analysis.</title>
        <authorList>
            <person name="Wang L."/>
            <person name="Shao Z."/>
        </authorList>
    </citation>
    <scope>NUCLEOTIDE SEQUENCE [LARGE SCALE GENOMIC DNA]</scope>
    <source>
        <strain evidence="1 2">MCCC 1A05748</strain>
    </source>
</reference>
<dbReference type="RefSeq" id="WP_234249734.1">
    <property type="nucleotide sequence ID" value="NZ_JABFTQ010000001.1"/>
</dbReference>
<dbReference type="Pfam" id="PF02348">
    <property type="entry name" value="CTP_transf_3"/>
    <property type="match status" value="1"/>
</dbReference>
<dbReference type="Gene3D" id="3.90.550.10">
    <property type="entry name" value="Spore Coat Polysaccharide Biosynthesis Protein SpsA, Chain A"/>
    <property type="match status" value="1"/>
</dbReference>
<dbReference type="CDD" id="cd02513">
    <property type="entry name" value="CMP-NeuAc_Synthase"/>
    <property type="match status" value="1"/>
</dbReference>
<proteinExistence type="predicted"/>
<dbReference type="Proteomes" id="UP001320154">
    <property type="component" value="Unassembled WGS sequence"/>
</dbReference>
<gene>
    <name evidence="1" type="primary">pseF</name>
    <name evidence="1" type="ORF">HOP60_00860</name>
</gene>
<keyword evidence="1" id="KW-0548">Nucleotidyltransferase</keyword>
<dbReference type="EMBL" id="JABFTQ010000001">
    <property type="protein sequence ID" value="MCE8045278.1"/>
    <property type="molecule type" value="Genomic_DNA"/>
</dbReference>
<dbReference type="InterPro" id="IPR050793">
    <property type="entry name" value="CMP-NeuNAc_synthase"/>
</dbReference>
<keyword evidence="2" id="KW-1185">Reference proteome</keyword>
<dbReference type="InterPro" id="IPR029044">
    <property type="entry name" value="Nucleotide-diphossugar_trans"/>
</dbReference>
<dbReference type="EC" id="2.7.7.81" evidence="1"/>
<dbReference type="PANTHER" id="PTHR21485">
    <property type="entry name" value="HAD SUPERFAMILY MEMBERS CMAS AND KDSC"/>
    <property type="match status" value="1"/>
</dbReference>